<name>A0A8J2UHK0_9BACT</name>
<feature type="domain" description="SGNH hydrolase-type esterase" evidence="1">
    <location>
        <begin position="25"/>
        <end position="188"/>
    </location>
</feature>
<dbReference type="GO" id="GO:0006629">
    <property type="term" value="P:lipid metabolic process"/>
    <property type="evidence" value="ECO:0007669"/>
    <property type="project" value="InterPro"/>
</dbReference>
<dbReference type="Proteomes" id="UP000607559">
    <property type="component" value="Unassembled WGS sequence"/>
</dbReference>
<reference evidence="2" key="1">
    <citation type="journal article" date="2014" name="Int. J. Syst. Evol. Microbiol.">
        <title>Complete genome sequence of Corynebacterium casei LMG S-19264T (=DSM 44701T), isolated from a smear-ripened cheese.</title>
        <authorList>
            <consortium name="US DOE Joint Genome Institute (JGI-PGF)"/>
            <person name="Walter F."/>
            <person name="Albersmeier A."/>
            <person name="Kalinowski J."/>
            <person name="Ruckert C."/>
        </authorList>
    </citation>
    <scope>NUCLEOTIDE SEQUENCE</scope>
    <source>
        <strain evidence="2">CGMCC 1.15448</strain>
    </source>
</reference>
<dbReference type="InterPro" id="IPR008265">
    <property type="entry name" value="Lipase_GDSL_AS"/>
</dbReference>
<sequence length="201" mass="21801">MPVQLLFFILFFSAFQSHPQKHIIFFGDSLTAGYGVSPDQAFPEVIKHRIDSLHLPYQVTNAGVSGETTSGGKNRIGWVLRQPVDIFVLELGANDGLRGIPVTGTTANLQAIIDSVKARYPSARIVLAGMQVPPSMGSVYATAFRNLFPALAAKNNTALVPFLLQNVGGIPRLNQHDGIHPTAEGHRLVANNVWKVLKPLL</sequence>
<protein>
    <recommendedName>
        <fullName evidence="1">SGNH hydrolase-type esterase domain-containing protein</fullName>
    </recommendedName>
</protein>
<reference evidence="2" key="2">
    <citation type="submission" date="2020-09" db="EMBL/GenBank/DDBJ databases">
        <authorList>
            <person name="Sun Q."/>
            <person name="Zhou Y."/>
        </authorList>
    </citation>
    <scope>NUCLEOTIDE SEQUENCE</scope>
    <source>
        <strain evidence="2">CGMCC 1.15448</strain>
    </source>
</reference>
<accession>A0A8J2UHK0</accession>
<dbReference type="InterPro" id="IPR013830">
    <property type="entry name" value="SGNH_hydro"/>
</dbReference>
<dbReference type="CDD" id="cd01822">
    <property type="entry name" value="Lysophospholipase_L1_like"/>
    <property type="match status" value="1"/>
</dbReference>
<organism evidence="2 3">
    <name type="scientific">Puia dinghuensis</name>
    <dbReference type="NCBI Taxonomy" id="1792502"/>
    <lineage>
        <taxon>Bacteria</taxon>
        <taxon>Pseudomonadati</taxon>
        <taxon>Bacteroidota</taxon>
        <taxon>Chitinophagia</taxon>
        <taxon>Chitinophagales</taxon>
        <taxon>Chitinophagaceae</taxon>
        <taxon>Puia</taxon>
    </lineage>
</organism>
<dbReference type="InterPro" id="IPR036514">
    <property type="entry name" value="SGNH_hydro_sf"/>
</dbReference>
<dbReference type="Gene3D" id="3.40.50.1110">
    <property type="entry name" value="SGNH hydrolase"/>
    <property type="match status" value="1"/>
</dbReference>
<dbReference type="InterPro" id="IPR051532">
    <property type="entry name" value="Ester_Hydrolysis_Enzymes"/>
</dbReference>
<proteinExistence type="predicted"/>
<dbReference type="EMBL" id="BMJC01000005">
    <property type="protein sequence ID" value="GGB17892.1"/>
    <property type="molecule type" value="Genomic_DNA"/>
</dbReference>
<evidence type="ECO:0000313" key="3">
    <source>
        <dbReference type="Proteomes" id="UP000607559"/>
    </source>
</evidence>
<dbReference type="Pfam" id="PF13472">
    <property type="entry name" value="Lipase_GDSL_2"/>
    <property type="match status" value="1"/>
</dbReference>
<comment type="caution">
    <text evidence="2">The sequence shown here is derived from an EMBL/GenBank/DDBJ whole genome shotgun (WGS) entry which is preliminary data.</text>
</comment>
<evidence type="ECO:0000313" key="2">
    <source>
        <dbReference type="EMBL" id="GGB17892.1"/>
    </source>
</evidence>
<dbReference type="PROSITE" id="PS01098">
    <property type="entry name" value="LIPASE_GDSL_SER"/>
    <property type="match status" value="1"/>
</dbReference>
<keyword evidence="3" id="KW-1185">Reference proteome</keyword>
<dbReference type="PANTHER" id="PTHR30383">
    <property type="entry name" value="THIOESTERASE 1/PROTEASE 1/LYSOPHOSPHOLIPASE L1"/>
    <property type="match status" value="1"/>
</dbReference>
<gene>
    <name evidence="2" type="ORF">GCM10011511_47100</name>
</gene>
<dbReference type="AlphaFoldDB" id="A0A8J2UHK0"/>
<evidence type="ECO:0000259" key="1">
    <source>
        <dbReference type="Pfam" id="PF13472"/>
    </source>
</evidence>
<dbReference type="RefSeq" id="WP_188936451.1">
    <property type="nucleotide sequence ID" value="NZ_BMJC01000005.1"/>
</dbReference>
<dbReference type="GO" id="GO:0004622">
    <property type="term" value="F:phosphatidylcholine lysophospholipase activity"/>
    <property type="evidence" value="ECO:0007669"/>
    <property type="project" value="TreeGrafter"/>
</dbReference>
<dbReference type="PANTHER" id="PTHR30383:SF24">
    <property type="entry name" value="THIOESTERASE 1_PROTEASE 1_LYSOPHOSPHOLIPASE L1"/>
    <property type="match status" value="1"/>
</dbReference>
<dbReference type="SUPFAM" id="SSF52266">
    <property type="entry name" value="SGNH hydrolase"/>
    <property type="match status" value="1"/>
</dbReference>